<organism evidence="2 3">
    <name type="scientific">Kitasatospora nipponensis</name>
    <dbReference type="NCBI Taxonomy" id="258049"/>
    <lineage>
        <taxon>Bacteria</taxon>
        <taxon>Bacillati</taxon>
        <taxon>Actinomycetota</taxon>
        <taxon>Actinomycetes</taxon>
        <taxon>Kitasatosporales</taxon>
        <taxon>Streptomycetaceae</taxon>
        <taxon>Kitasatospora</taxon>
    </lineage>
</organism>
<protein>
    <recommendedName>
        <fullName evidence="1">Cytosolic fatty-acid binding proteins domain-containing protein</fullName>
    </recommendedName>
</protein>
<dbReference type="EMBL" id="BAAALF010000010">
    <property type="protein sequence ID" value="GAA1221972.1"/>
    <property type="molecule type" value="Genomic_DNA"/>
</dbReference>
<dbReference type="SUPFAM" id="SSF50814">
    <property type="entry name" value="Lipocalins"/>
    <property type="match status" value="1"/>
</dbReference>
<dbReference type="CDD" id="cd00742">
    <property type="entry name" value="FABP"/>
    <property type="match status" value="1"/>
</dbReference>
<evidence type="ECO:0000259" key="1">
    <source>
        <dbReference type="PROSITE" id="PS00214"/>
    </source>
</evidence>
<sequence length="134" mass="14754">MGFADFSGTYELASGEGYEEYLESIGVDSANRKAMASAQQTVTIKQEGDQYTLTTTTPTKTTSSQFVLGQEYIEAYDDGRKVQGICRRDGNRLVQALKLGDVTTTIYRSFDDGGFETVFQGVNVVAKRSYTRLA</sequence>
<dbReference type="Pfam" id="PF00061">
    <property type="entry name" value="Lipocalin"/>
    <property type="match status" value="1"/>
</dbReference>
<dbReference type="PANTHER" id="PTHR11955">
    <property type="entry name" value="FATTY ACID BINDING PROTEIN"/>
    <property type="match status" value="1"/>
</dbReference>
<dbReference type="InterPro" id="IPR031259">
    <property type="entry name" value="ILBP"/>
</dbReference>
<name>A0ABP4GI66_9ACTN</name>
<accession>A0ABP4GI66</accession>
<keyword evidence="3" id="KW-1185">Reference proteome</keyword>
<dbReference type="Proteomes" id="UP001500037">
    <property type="component" value="Unassembled WGS sequence"/>
</dbReference>
<comment type="caution">
    <text evidence="2">The sequence shown here is derived from an EMBL/GenBank/DDBJ whole genome shotgun (WGS) entry which is preliminary data.</text>
</comment>
<reference evidence="3" key="1">
    <citation type="journal article" date="2019" name="Int. J. Syst. Evol. Microbiol.">
        <title>The Global Catalogue of Microorganisms (GCM) 10K type strain sequencing project: providing services to taxonomists for standard genome sequencing and annotation.</title>
        <authorList>
            <consortium name="The Broad Institute Genomics Platform"/>
            <consortium name="The Broad Institute Genome Sequencing Center for Infectious Disease"/>
            <person name="Wu L."/>
            <person name="Ma J."/>
        </authorList>
    </citation>
    <scope>NUCLEOTIDE SEQUENCE [LARGE SCALE GENOMIC DNA]</scope>
    <source>
        <strain evidence="3">JCM 13004</strain>
    </source>
</reference>
<gene>
    <name evidence="2" type="ORF">GCM10009665_10200</name>
</gene>
<evidence type="ECO:0000313" key="3">
    <source>
        <dbReference type="Proteomes" id="UP001500037"/>
    </source>
</evidence>
<feature type="domain" description="Cytosolic fatty-acid binding proteins" evidence="1">
    <location>
        <begin position="8"/>
        <end position="25"/>
    </location>
</feature>
<dbReference type="RefSeq" id="WP_344439669.1">
    <property type="nucleotide sequence ID" value="NZ_BAAALF010000010.1"/>
</dbReference>
<proteinExistence type="predicted"/>
<dbReference type="InterPro" id="IPR000463">
    <property type="entry name" value="Fatty_acid-bd"/>
</dbReference>
<dbReference type="InterPro" id="IPR012674">
    <property type="entry name" value="Calycin"/>
</dbReference>
<dbReference type="InterPro" id="IPR000566">
    <property type="entry name" value="Lipocln_cytosolic_FA-bd_dom"/>
</dbReference>
<dbReference type="PRINTS" id="PR00178">
    <property type="entry name" value="FATTYACIDBP"/>
</dbReference>
<dbReference type="Gene3D" id="2.40.128.20">
    <property type="match status" value="1"/>
</dbReference>
<evidence type="ECO:0000313" key="2">
    <source>
        <dbReference type="EMBL" id="GAA1221972.1"/>
    </source>
</evidence>
<dbReference type="PROSITE" id="PS00214">
    <property type="entry name" value="FABP"/>
    <property type="match status" value="1"/>
</dbReference>